<dbReference type="Gene3D" id="2.60.40.2340">
    <property type="match status" value="1"/>
</dbReference>
<dbReference type="RefSeq" id="WP_210355952.1">
    <property type="nucleotide sequence ID" value="NZ_JAEQMU010000006.1"/>
</dbReference>
<evidence type="ECO:0000313" key="2">
    <source>
        <dbReference type="Proteomes" id="UP001597440"/>
    </source>
</evidence>
<gene>
    <name evidence="1" type="ORF">ACFSQW_07600</name>
</gene>
<accession>A0ABW5KZ67</accession>
<dbReference type="Proteomes" id="UP001597440">
    <property type="component" value="Unassembled WGS sequence"/>
</dbReference>
<keyword evidence="2" id="KW-1185">Reference proteome</keyword>
<name>A0ABW5KZ67_9SPHI</name>
<reference evidence="2" key="1">
    <citation type="journal article" date="2019" name="Int. J. Syst. Evol. Microbiol.">
        <title>The Global Catalogue of Microorganisms (GCM) 10K type strain sequencing project: providing services to taxonomists for standard genome sequencing and annotation.</title>
        <authorList>
            <consortium name="The Broad Institute Genomics Platform"/>
            <consortium name="The Broad Institute Genome Sequencing Center for Infectious Disease"/>
            <person name="Wu L."/>
            <person name="Ma J."/>
        </authorList>
    </citation>
    <scope>NUCLEOTIDE SEQUENCE [LARGE SCALE GENOMIC DNA]</scope>
    <source>
        <strain evidence="2">KCTC 52298</strain>
    </source>
</reference>
<dbReference type="EMBL" id="JBHULD010000008">
    <property type="protein sequence ID" value="MFD2554249.1"/>
    <property type="molecule type" value="Genomic_DNA"/>
</dbReference>
<dbReference type="PROSITE" id="PS51257">
    <property type="entry name" value="PROKAR_LIPOPROTEIN"/>
    <property type="match status" value="1"/>
</dbReference>
<comment type="caution">
    <text evidence="1">The sequence shown here is derived from an EMBL/GenBank/DDBJ whole genome shotgun (WGS) entry which is preliminary data.</text>
</comment>
<protein>
    <submittedName>
        <fullName evidence="1">Uncharacterized protein</fullName>
    </submittedName>
</protein>
<organism evidence="1 2">
    <name type="scientific">Sphingobacterium tabacisoli</name>
    <dbReference type="NCBI Taxonomy" id="2044855"/>
    <lineage>
        <taxon>Bacteria</taxon>
        <taxon>Pseudomonadati</taxon>
        <taxon>Bacteroidota</taxon>
        <taxon>Sphingobacteriia</taxon>
        <taxon>Sphingobacteriales</taxon>
        <taxon>Sphingobacteriaceae</taxon>
        <taxon>Sphingobacterium</taxon>
    </lineage>
</organism>
<evidence type="ECO:0000313" key="1">
    <source>
        <dbReference type="EMBL" id="MFD2554249.1"/>
    </source>
</evidence>
<proteinExistence type="predicted"/>
<dbReference type="SUPFAM" id="SSF89372">
    <property type="entry name" value="Fucose-specific lectin"/>
    <property type="match status" value="1"/>
</dbReference>
<sequence length="586" mass="64603">MKAKYLFLLSLFTLGLLGCKKYEIGYDGQVNFSSYRLEPASHPGLQETVHGVIEGKMVYIRVPNSVNINQAKPSFSSSSEQAIVYLNDKVQESGVSLVNMSDTLDYRIASPNDMGFMQVIALRNAAIVSFGFYAADNENILFRDYIAKFDGLNIQVDLPVDADITRLVARYKTTDGAVVKVNGVPQNSQQSANDFTQEVTYEVTDAETTEPEKFVVNIGRLTAPEWLEMPLGAIKDFKVGEIRMALNPTNNQPAIIFSRHTSDGDGSRKAVVSQFDGSQWNILGPNDGISAGRVDVPAIAIDNNGIIYATYKDYQTVGDSVQYASTQKYENEKWSYLNKPQGNAHRVNYLHIETNANNIPILAYAAARAESGAANRSPQSAFFINKDWQYRAIDASPATLYTRIRKGRDNKVYYAVMDGISTTRKPTVYRLNDGNLGWERVGTALISPSPSIVGANLMDIEASEAGEVYLVFQSQANTDKKSYVMKYEGNSWRQIGAEISHTAAGGAQRDNIAIALHPNGTLYFAYGDDNGIKVTTFDKNTQNWAPAKSISSVNGDKLTLRISEDGIPFLATVVDGSIKVYRYDIP</sequence>